<dbReference type="AlphaFoldDB" id="A0A2T0VU55"/>
<feature type="domain" description="UmuC" evidence="1">
    <location>
        <begin position="31"/>
        <end position="99"/>
    </location>
</feature>
<reference evidence="2 3" key="1">
    <citation type="submission" date="2018-03" db="EMBL/GenBank/DDBJ databases">
        <title>Genomic Encyclopedia of Archaeal and Bacterial Type Strains, Phase II (KMG-II): from individual species to whole genera.</title>
        <authorList>
            <person name="Goeker M."/>
        </authorList>
    </citation>
    <scope>NUCLEOTIDE SEQUENCE [LARGE SCALE GENOMIC DNA]</scope>
    <source>
        <strain evidence="2 3">DSM 101533</strain>
    </source>
</reference>
<dbReference type="InterPro" id="IPR043502">
    <property type="entry name" value="DNA/RNA_pol_sf"/>
</dbReference>
<gene>
    <name evidence="2" type="ORF">CLV80_1143</name>
</gene>
<dbReference type="InterPro" id="IPR001126">
    <property type="entry name" value="UmuC"/>
</dbReference>
<dbReference type="Pfam" id="PF00817">
    <property type="entry name" value="IMS"/>
    <property type="match status" value="1"/>
</dbReference>
<evidence type="ECO:0000313" key="2">
    <source>
        <dbReference type="EMBL" id="PRY74967.1"/>
    </source>
</evidence>
<comment type="caution">
    <text evidence="2">The sequence shown here is derived from an EMBL/GenBank/DDBJ whole genome shotgun (WGS) entry which is preliminary data.</text>
</comment>
<accession>A0A2T0VU55</accession>
<organism evidence="2 3">
    <name type="scientific">Yoonia maritima</name>
    <dbReference type="NCBI Taxonomy" id="1435347"/>
    <lineage>
        <taxon>Bacteria</taxon>
        <taxon>Pseudomonadati</taxon>
        <taxon>Pseudomonadota</taxon>
        <taxon>Alphaproteobacteria</taxon>
        <taxon>Rhodobacterales</taxon>
        <taxon>Paracoccaceae</taxon>
        <taxon>Yoonia</taxon>
    </lineage>
</organism>
<dbReference type="GO" id="GO:0006281">
    <property type="term" value="P:DNA repair"/>
    <property type="evidence" value="ECO:0007669"/>
    <property type="project" value="InterPro"/>
</dbReference>
<proteinExistence type="predicted"/>
<evidence type="ECO:0000313" key="3">
    <source>
        <dbReference type="Proteomes" id="UP000238007"/>
    </source>
</evidence>
<sequence>MHKRVVSVWFPKLPSDRVLRARAINSSVQDSSPFALVHSEKADRIYCLNHAAEAQGLYKGMVFSDARAYCPDLQSSPVNTTADQRFLQMLARWSKRYYPYSMTCVTALKERG</sequence>
<dbReference type="Proteomes" id="UP000238007">
    <property type="component" value="Unassembled WGS sequence"/>
</dbReference>
<dbReference type="Gene3D" id="3.40.1170.60">
    <property type="match status" value="1"/>
</dbReference>
<name>A0A2T0VU55_9RHOB</name>
<protein>
    <submittedName>
        <fullName evidence="2">ImpB/mucB/samB family protein</fullName>
    </submittedName>
</protein>
<dbReference type="EMBL" id="PVTP01000014">
    <property type="protein sequence ID" value="PRY74967.1"/>
    <property type="molecule type" value="Genomic_DNA"/>
</dbReference>
<dbReference type="SUPFAM" id="SSF56672">
    <property type="entry name" value="DNA/RNA polymerases"/>
    <property type="match status" value="1"/>
</dbReference>
<keyword evidence="3" id="KW-1185">Reference proteome</keyword>
<evidence type="ECO:0000259" key="1">
    <source>
        <dbReference type="Pfam" id="PF00817"/>
    </source>
</evidence>